<evidence type="ECO:0000256" key="13">
    <source>
        <dbReference type="ARBA" id="ARBA00023209"/>
    </source>
</evidence>
<keyword evidence="13" id="KW-0594">Phospholipid biosynthesis</keyword>
<evidence type="ECO:0000256" key="11">
    <source>
        <dbReference type="ARBA" id="ARBA00023098"/>
    </source>
</evidence>
<gene>
    <name evidence="16" type="ORF">QJS35_15770</name>
</gene>
<keyword evidence="7" id="KW-0547">Nucleotide-binding</keyword>
<reference evidence="16 17" key="1">
    <citation type="journal article" date="2023" name="Genome Announc.">
        <title>Pan-Genome Analyses of the Genus Cohnella and Proposal of the Novel Species Cohnella silvisoli sp. nov., Isolated from Forest Soil.</title>
        <authorList>
            <person name="Wang C."/>
            <person name="Mao L."/>
            <person name="Bao G."/>
            <person name="Zhu H."/>
        </authorList>
    </citation>
    <scope>NUCLEOTIDE SEQUENCE [LARGE SCALE GENOMIC DNA]</scope>
    <source>
        <strain evidence="16 17">NL03-T5-1</strain>
    </source>
</reference>
<dbReference type="Pfam" id="PF01219">
    <property type="entry name" value="DAGK_prokar"/>
    <property type="match status" value="1"/>
</dbReference>
<feature type="transmembrane region" description="Helical" evidence="15">
    <location>
        <begin position="31"/>
        <end position="48"/>
    </location>
</feature>
<evidence type="ECO:0000256" key="1">
    <source>
        <dbReference type="ARBA" id="ARBA00004651"/>
    </source>
</evidence>
<evidence type="ECO:0000256" key="9">
    <source>
        <dbReference type="ARBA" id="ARBA00022840"/>
    </source>
</evidence>
<evidence type="ECO:0000256" key="3">
    <source>
        <dbReference type="ARBA" id="ARBA00022475"/>
    </source>
</evidence>
<dbReference type="InterPro" id="IPR000829">
    <property type="entry name" value="DAGK"/>
</dbReference>
<keyword evidence="8 16" id="KW-0418">Kinase</keyword>
<comment type="caution">
    <text evidence="16">The sequence shown here is derived from an EMBL/GenBank/DDBJ whole genome shotgun (WGS) entry which is preliminary data.</text>
</comment>
<evidence type="ECO:0000256" key="14">
    <source>
        <dbReference type="ARBA" id="ARBA00023264"/>
    </source>
</evidence>
<keyword evidence="5 16" id="KW-0808">Transferase</keyword>
<evidence type="ECO:0000256" key="12">
    <source>
        <dbReference type="ARBA" id="ARBA00023136"/>
    </source>
</evidence>
<accession>A0ABV1KUR7</accession>
<dbReference type="PANTHER" id="PTHR34299:SF1">
    <property type="entry name" value="DIACYLGLYCEROL KINASE"/>
    <property type="match status" value="1"/>
</dbReference>
<evidence type="ECO:0000256" key="6">
    <source>
        <dbReference type="ARBA" id="ARBA00022692"/>
    </source>
</evidence>
<keyword evidence="10 15" id="KW-1133">Transmembrane helix</keyword>
<evidence type="ECO:0000256" key="8">
    <source>
        <dbReference type="ARBA" id="ARBA00022777"/>
    </source>
</evidence>
<evidence type="ECO:0000256" key="10">
    <source>
        <dbReference type="ARBA" id="ARBA00022989"/>
    </source>
</evidence>
<comment type="subcellular location">
    <subcellularLocation>
        <location evidence="1">Cell membrane</location>
        <topology evidence="1">Multi-pass membrane protein</topology>
    </subcellularLocation>
</comment>
<dbReference type="PANTHER" id="PTHR34299">
    <property type="entry name" value="DIACYLGLYCEROL KINASE"/>
    <property type="match status" value="1"/>
</dbReference>
<dbReference type="EMBL" id="JASKHM010000008">
    <property type="protein sequence ID" value="MEQ4483854.1"/>
    <property type="molecule type" value="Genomic_DNA"/>
</dbReference>
<dbReference type="EC" id="2.7.1.-" evidence="16"/>
<keyword evidence="11" id="KW-0443">Lipid metabolism</keyword>
<evidence type="ECO:0000256" key="5">
    <source>
        <dbReference type="ARBA" id="ARBA00022679"/>
    </source>
</evidence>
<evidence type="ECO:0000256" key="4">
    <source>
        <dbReference type="ARBA" id="ARBA00022516"/>
    </source>
</evidence>
<keyword evidence="4" id="KW-0444">Lipid biosynthesis</keyword>
<name>A0ABV1KUR7_9BACL</name>
<dbReference type="Proteomes" id="UP001493487">
    <property type="component" value="Unassembled WGS sequence"/>
</dbReference>
<dbReference type="InterPro" id="IPR033717">
    <property type="entry name" value="UDPK"/>
</dbReference>
<proteinExistence type="inferred from homology"/>
<dbReference type="CDD" id="cd14265">
    <property type="entry name" value="UDPK_IM_like"/>
    <property type="match status" value="1"/>
</dbReference>
<keyword evidence="9" id="KW-0067">ATP-binding</keyword>
<evidence type="ECO:0000256" key="15">
    <source>
        <dbReference type="SAM" id="Phobius"/>
    </source>
</evidence>
<evidence type="ECO:0000313" key="17">
    <source>
        <dbReference type="Proteomes" id="UP001493487"/>
    </source>
</evidence>
<keyword evidence="12 15" id="KW-0472">Membrane</keyword>
<comment type="similarity">
    <text evidence="2">Belongs to the bacterial diacylglycerol kinase family.</text>
</comment>
<evidence type="ECO:0000256" key="2">
    <source>
        <dbReference type="ARBA" id="ARBA00005967"/>
    </source>
</evidence>
<evidence type="ECO:0000256" key="7">
    <source>
        <dbReference type="ARBA" id="ARBA00022741"/>
    </source>
</evidence>
<dbReference type="Gene3D" id="1.10.287.3610">
    <property type="match status" value="1"/>
</dbReference>
<organism evidence="16 17">
    <name type="scientific">Cohnella silvisoli</name>
    <dbReference type="NCBI Taxonomy" id="2873699"/>
    <lineage>
        <taxon>Bacteria</taxon>
        <taxon>Bacillati</taxon>
        <taxon>Bacillota</taxon>
        <taxon>Bacilli</taxon>
        <taxon>Bacillales</taxon>
        <taxon>Paenibacillaceae</taxon>
        <taxon>Cohnella</taxon>
    </lineage>
</organism>
<protein>
    <submittedName>
        <fullName evidence="16">Diacylglycerol kinase family protein</fullName>
        <ecNumber evidence="16">2.7.1.-</ecNumber>
    </submittedName>
</protein>
<sequence>MSGGRSHGVQPFLNAIAGIVRALQNERHMRFHFAAALVVIVIGAWLRVKAHDWLWLSVAITGVWVSELFNTAIERTVDLASPDIHPLAKAAKDTAAGAVLVAALFAVVVGAIVLGPPLWKACFQ</sequence>
<dbReference type="GO" id="GO:0016301">
    <property type="term" value="F:kinase activity"/>
    <property type="evidence" value="ECO:0007669"/>
    <property type="project" value="UniProtKB-KW"/>
</dbReference>
<keyword evidence="14" id="KW-1208">Phospholipid metabolism</keyword>
<keyword evidence="6 15" id="KW-0812">Transmembrane</keyword>
<evidence type="ECO:0000313" key="16">
    <source>
        <dbReference type="EMBL" id="MEQ4483854.1"/>
    </source>
</evidence>
<keyword evidence="3" id="KW-1003">Cell membrane</keyword>
<dbReference type="InterPro" id="IPR036945">
    <property type="entry name" value="DAGK_sf"/>
</dbReference>
<dbReference type="RefSeq" id="WP_232185983.1">
    <property type="nucleotide sequence ID" value="NZ_JAIOAP010000007.1"/>
</dbReference>
<keyword evidence="17" id="KW-1185">Reference proteome</keyword>
<feature type="transmembrane region" description="Helical" evidence="15">
    <location>
        <begin position="94"/>
        <end position="114"/>
    </location>
</feature>